<dbReference type="EMBL" id="MHNY01000001">
    <property type="protein sequence ID" value="OGZ56927.1"/>
    <property type="molecule type" value="Genomic_DNA"/>
</dbReference>
<evidence type="ECO:0000313" key="1">
    <source>
        <dbReference type="EMBL" id="OGZ56927.1"/>
    </source>
</evidence>
<reference evidence="1 2" key="1">
    <citation type="journal article" date="2016" name="Nat. Commun.">
        <title>Thousands of microbial genomes shed light on interconnected biogeochemical processes in an aquifer system.</title>
        <authorList>
            <person name="Anantharaman K."/>
            <person name="Brown C.T."/>
            <person name="Hug L.A."/>
            <person name="Sharon I."/>
            <person name="Castelle C.J."/>
            <person name="Probst A.J."/>
            <person name="Thomas B.C."/>
            <person name="Singh A."/>
            <person name="Wilkins M.J."/>
            <person name="Karaoz U."/>
            <person name="Brodie E.L."/>
            <person name="Williams K.H."/>
            <person name="Hubbard S.S."/>
            <person name="Banfield J.F."/>
        </authorList>
    </citation>
    <scope>NUCLEOTIDE SEQUENCE [LARGE SCALE GENOMIC DNA]</scope>
</reference>
<dbReference type="SUPFAM" id="SSF143011">
    <property type="entry name" value="RelE-like"/>
    <property type="match status" value="1"/>
</dbReference>
<dbReference type="STRING" id="1802128.A3H64_03440"/>
<proteinExistence type="predicted"/>
<organism evidence="1 2">
    <name type="scientific">Candidatus Ryanbacteria bacterium RIFCSPLOWO2_02_FULL_45_11c</name>
    <dbReference type="NCBI Taxonomy" id="1802128"/>
    <lineage>
        <taxon>Bacteria</taxon>
        <taxon>Candidatus Ryaniibacteriota</taxon>
    </lineage>
</organism>
<evidence type="ECO:0008006" key="3">
    <source>
        <dbReference type="Google" id="ProtNLM"/>
    </source>
</evidence>
<name>A0A1G2H375_9BACT</name>
<comment type="caution">
    <text evidence="1">The sequence shown here is derived from an EMBL/GenBank/DDBJ whole genome shotgun (WGS) entry which is preliminary data.</text>
</comment>
<accession>A0A1G2H375</accession>
<sequence>MARLKIFRDSNGFDSRLKVHKLHGKQRAEWSFSVDRSYRITFLFIETGSVLCTDIGTHEELYT</sequence>
<gene>
    <name evidence="1" type="ORF">A3H64_03440</name>
</gene>
<dbReference type="InterPro" id="IPR035093">
    <property type="entry name" value="RelE/ParE_toxin_dom_sf"/>
</dbReference>
<evidence type="ECO:0000313" key="2">
    <source>
        <dbReference type="Proteomes" id="UP000178186"/>
    </source>
</evidence>
<dbReference type="Proteomes" id="UP000178186">
    <property type="component" value="Unassembled WGS sequence"/>
</dbReference>
<dbReference type="Gene3D" id="3.30.2310.20">
    <property type="entry name" value="RelE-like"/>
    <property type="match status" value="1"/>
</dbReference>
<protein>
    <recommendedName>
        <fullName evidence="3">Plasmid stabilization protein</fullName>
    </recommendedName>
</protein>
<dbReference type="AlphaFoldDB" id="A0A1G2H375"/>